<dbReference type="PROSITE" id="PS50005">
    <property type="entry name" value="TPR"/>
    <property type="match status" value="1"/>
</dbReference>
<dbReference type="Pfam" id="PF14559">
    <property type="entry name" value="TPR_19"/>
    <property type="match status" value="1"/>
</dbReference>
<evidence type="ECO:0000313" key="4">
    <source>
        <dbReference type="Proteomes" id="UP000475385"/>
    </source>
</evidence>
<dbReference type="PANTHER" id="PTHR47485">
    <property type="entry name" value="THYLAKOID LUMENAL 17.4 KDA PROTEIN, CHLOROPLASTIC"/>
    <property type="match status" value="1"/>
</dbReference>
<sequence length="463" mass="49021">MNACRPWPALATETLRASGALLLLALALAGWTAPAVACSCARLPPLELVRSAPAIFEARILEARIIDTAALAIEVIAEPTDVWKGTVPGRAVLRSNGEALGCGVFGRRLPPVGQTILAAAWSIGGDGVFSLSSCTFHGSGAALEALLGPESERRRLDAAVDAAPGSLAPIVYRARFRERWDPDGAATAYAALAREHPELPAAHLGLGRALLYATRAAEAVPALERAVALTPSDPEPAGLLAQARFRLGDSAALDGLRNFQGIRLRRLDLTGRDLRHANFTDAAIDEFRSGHADLRAASFRHAYFGAASADLRAADLRRADLVGLEARQINLNAARLDQSRLDGAALDHAQFVGASLRNIHAQSATLEHGNFRRADLSGARLLGTSLRYASFVDANLRGTDLRGADMRATDLRGADLRGADLRGANLAGVNLAAAFHDCRTRLPRGVDPVAQDMIVPPEACTPR</sequence>
<keyword evidence="1" id="KW-0677">Repeat</keyword>
<dbReference type="InterPro" id="IPR019734">
    <property type="entry name" value="TPR_rpt"/>
</dbReference>
<keyword evidence="2" id="KW-0802">TPR repeat</keyword>
<evidence type="ECO:0000256" key="1">
    <source>
        <dbReference type="ARBA" id="ARBA00022737"/>
    </source>
</evidence>
<evidence type="ECO:0000256" key="2">
    <source>
        <dbReference type="PROSITE-ProRule" id="PRU00339"/>
    </source>
</evidence>
<keyword evidence="4" id="KW-1185">Reference proteome</keyword>
<dbReference type="SUPFAM" id="SSF48452">
    <property type="entry name" value="TPR-like"/>
    <property type="match status" value="1"/>
</dbReference>
<proteinExistence type="predicted"/>
<dbReference type="EMBL" id="JAAIKB010000003">
    <property type="protein sequence ID" value="NGM20158.1"/>
    <property type="molecule type" value="Genomic_DNA"/>
</dbReference>
<evidence type="ECO:0000313" key="3">
    <source>
        <dbReference type="EMBL" id="NGM20158.1"/>
    </source>
</evidence>
<dbReference type="Gene3D" id="2.160.20.80">
    <property type="entry name" value="E3 ubiquitin-protein ligase SopA"/>
    <property type="match status" value="2"/>
</dbReference>
<reference evidence="3 4" key="1">
    <citation type="submission" date="2020-02" db="EMBL/GenBank/DDBJ databases">
        <authorList>
            <person name="Kim H.M."/>
            <person name="Jeon C.O."/>
        </authorList>
    </citation>
    <scope>NUCLEOTIDE SEQUENCE [LARGE SCALE GENOMIC DNA]</scope>
    <source>
        <strain evidence="3 4">PeD5</strain>
    </source>
</reference>
<gene>
    <name evidence="3" type="ORF">G3576_09045</name>
</gene>
<dbReference type="Pfam" id="PF00805">
    <property type="entry name" value="Pentapeptide"/>
    <property type="match status" value="3"/>
</dbReference>
<reference evidence="3 4" key="2">
    <citation type="submission" date="2020-03" db="EMBL/GenBank/DDBJ databases">
        <title>Roseomonas stagni sp. nov., isolated from pond water in Japan.</title>
        <authorList>
            <person name="Furuhata K."/>
            <person name="Miyamoto H."/>
            <person name="Goto K."/>
        </authorList>
    </citation>
    <scope>NUCLEOTIDE SEQUENCE [LARGE SCALE GENOMIC DNA]</scope>
    <source>
        <strain evidence="3 4">PeD5</strain>
    </source>
</reference>
<dbReference type="Gene3D" id="1.25.40.10">
    <property type="entry name" value="Tetratricopeptide repeat domain"/>
    <property type="match status" value="1"/>
</dbReference>
<dbReference type="RefSeq" id="WP_164694067.1">
    <property type="nucleotide sequence ID" value="NZ_JAAIKB010000003.1"/>
</dbReference>
<dbReference type="PANTHER" id="PTHR47485:SF1">
    <property type="entry name" value="THYLAKOID LUMENAL 17.4 KDA PROTEIN, CHLOROPLASTIC"/>
    <property type="match status" value="1"/>
</dbReference>
<dbReference type="InterPro" id="IPR001646">
    <property type="entry name" value="5peptide_repeat"/>
</dbReference>
<dbReference type="AlphaFoldDB" id="A0A6M1LII8"/>
<accession>A0A6M1LII8</accession>
<name>A0A6M1LII8_9PROT</name>
<dbReference type="Proteomes" id="UP000475385">
    <property type="component" value="Unassembled WGS sequence"/>
</dbReference>
<comment type="caution">
    <text evidence="3">The sequence shown here is derived from an EMBL/GenBank/DDBJ whole genome shotgun (WGS) entry which is preliminary data.</text>
</comment>
<dbReference type="InterPro" id="IPR011990">
    <property type="entry name" value="TPR-like_helical_dom_sf"/>
</dbReference>
<protein>
    <submittedName>
        <fullName evidence="3">Uncharacterized protein</fullName>
    </submittedName>
</protein>
<organism evidence="3 4">
    <name type="scientific">Falsiroseomonas algicola</name>
    <dbReference type="NCBI Taxonomy" id="2716930"/>
    <lineage>
        <taxon>Bacteria</taxon>
        <taxon>Pseudomonadati</taxon>
        <taxon>Pseudomonadota</taxon>
        <taxon>Alphaproteobacteria</taxon>
        <taxon>Acetobacterales</taxon>
        <taxon>Roseomonadaceae</taxon>
        <taxon>Falsiroseomonas</taxon>
    </lineage>
</organism>
<feature type="repeat" description="TPR" evidence="2">
    <location>
        <begin position="200"/>
        <end position="233"/>
    </location>
</feature>
<dbReference type="SUPFAM" id="SSF141571">
    <property type="entry name" value="Pentapeptide repeat-like"/>
    <property type="match status" value="2"/>
</dbReference>